<keyword evidence="4" id="KW-0997">Cell inner membrane</keyword>
<evidence type="ECO:0000313" key="10">
    <source>
        <dbReference type="EMBL" id="AIW81345.1"/>
    </source>
</evidence>
<feature type="transmembrane region" description="Helical" evidence="8">
    <location>
        <begin position="224"/>
        <end position="243"/>
    </location>
</feature>
<evidence type="ECO:0000256" key="4">
    <source>
        <dbReference type="ARBA" id="ARBA00022519"/>
    </source>
</evidence>
<evidence type="ECO:0000256" key="3">
    <source>
        <dbReference type="ARBA" id="ARBA00022475"/>
    </source>
</evidence>
<keyword evidence="5 8" id="KW-0812">Transmembrane</keyword>
<evidence type="ECO:0000256" key="2">
    <source>
        <dbReference type="ARBA" id="ARBA00005745"/>
    </source>
</evidence>
<dbReference type="EMBL" id="KM669719">
    <property type="protein sequence ID" value="AIW81345.1"/>
    <property type="molecule type" value="Genomic_DNA"/>
</dbReference>
<feature type="domain" description="Type II secretion system protein GspF" evidence="9">
    <location>
        <begin position="274"/>
        <end position="396"/>
    </location>
</feature>
<evidence type="ECO:0000256" key="1">
    <source>
        <dbReference type="ARBA" id="ARBA00004429"/>
    </source>
</evidence>
<evidence type="ECO:0000256" key="5">
    <source>
        <dbReference type="ARBA" id="ARBA00022692"/>
    </source>
</evidence>
<dbReference type="PANTHER" id="PTHR30012">
    <property type="entry name" value="GENERAL SECRETION PATHWAY PROTEIN"/>
    <property type="match status" value="1"/>
</dbReference>
<sequence>MSSFRFSALDDKGQAREGVVDAVDIAAAVAQLHGRQWTPLDVQPAGQRIRGARGWSWRKSGGIRSEQLLAFTDQLATLLAAGQPIDRALAILQESASSEAMAALVAEVRDDVRGGTSLSDAMSRRGEAFPPLVQSLVKAGEAGGTLPHALRRLNEYLARSAGFRRGLVNAAIYPAILMGTVLLSIGFLLGYVVPQFAEMYANLQAELPWFSKVVLSLGMGVRQWWWVLFALMFASLLAANAWLKRPESRPVLDAWLLRRKALGPLLARIEAERWLRTLGTLLESGVPMMSALRISQGVFGNTVLAGSALRAGEAVRSGVRLSDALASEPRFPRLALQMMRVGEEAGELDTLLLKAADTLEQDIKRVLDRAMAALVPVVTVVMFVLIGAVVMSILVPLYDLTSVIG</sequence>
<keyword evidence="6 8" id="KW-1133">Transmembrane helix</keyword>
<comment type="subcellular location">
    <subcellularLocation>
        <location evidence="1">Cell inner membrane</location>
        <topology evidence="1">Multi-pass membrane protein</topology>
    </subcellularLocation>
</comment>
<dbReference type="Pfam" id="PF00482">
    <property type="entry name" value="T2SSF"/>
    <property type="match status" value="2"/>
</dbReference>
<feature type="transmembrane region" description="Helical" evidence="8">
    <location>
        <begin position="167"/>
        <end position="193"/>
    </location>
</feature>
<dbReference type="FunFam" id="1.20.81.30:FF:000001">
    <property type="entry name" value="Type II secretion system protein F"/>
    <property type="match status" value="2"/>
</dbReference>
<evidence type="ECO:0000256" key="6">
    <source>
        <dbReference type="ARBA" id="ARBA00022989"/>
    </source>
</evidence>
<protein>
    <submittedName>
        <fullName evidence="10">General secretion pathway protein F</fullName>
    </submittedName>
</protein>
<name>A0A0K0LBF3_9BACT</name>
<dbReference type="PANTHER" id="PTHR30012:SF7">
    <property type="entry name" value="PROTEIN TRANSPORT PROTEIN HOFC HOMOLOG"/>
    <property type="match status" value="1"/>
</dbReference>
<dbReference type="Gene3D" id="1.20.81.30">
    <property type="entry name" value="Type II secretion system (T2SS), domain F"/>
    <property type="match status" value="2"/>
</dbReference>
<evidence type="ECO:0000256" key="7">
    <source>
        <dbReference type="ARBA" id="ARBA00023136"/>
    </source>
</evidence>
<keyword evidence="7 8" id="KW-0472">Membrane</keyword>
<evidence type="ECO:0000259" key="9">
    <source>
        <dbReference type="Pfam" id="PF00482"/>
    </source>
</evidence>
<evidence type="ECO:0000256" key="8">
    <source>
        <dbReference type="SAM" id="Phobius"/>
    </source>
</evidence>
<dbReference type="GO" id="GO:0015628">
    <property type="term" value="P:protein secretion by the type II secretion system"/>
    <property type="evidence" value="ECO:0007669"/>
    <property type="project" value="TreeGrafter"/>
</dbReference>
<dbReference type="GO" id="GO:0005886">
    <property type="term" value="C:plasma membrane"/>
    <property type="evidence" value="ECO:0007669"/>
    <property type="project" value="UniProtKB-SubCell"/>
</dbReference>
<dbReference type="InterPro" id="IPR018076">
    <property type="entry name" value="T2SS_GspF_dom"/>
</dbReference>
<reference evidence="10" key="1">
    <citation type="submission" date="2014-09" db="EMBL/GenBank/DDBJ databases">
        <authorList>
            <person name="Magalhaes I.L.F."/>
            <person name="Oliveira U."/>
            <person name="Santos F.R."/>
            <person name="Vidigal T.H.D.A."/>
            <person name="Brescovit A.D."/>
            <person name="Santos A.J."/>
        </authorList>
    </citation>
    <scope>NUCLEOTIDE SEQUENCE</scope>
</reference>
<comment type="similarity">
    <text evidence="2">Belongs to the GSP F family.</text>
</comment>
<organism evidence="10">
    <name type="scientific">uncultured bacterium SM760_p</name>
    <dbReference type="NCBI Taxonomy" id="1552132"/>
    <lineage>
        <taxon>Bacteria</taxon>
        <taxon>environmental samples</taxon>
    </lineage>
</organism>
<dbReference type="InterPro" id="IPR003004">
    <property type="entry name" value="GspF/PilC"/>
</dbReference>
<accession>A0A0K0LBF3</accession>
<dbReference type="PRINTS" id="PR00812">
    <property type="entry name" value="BCTERIALGSPF"/>
</dbReference>
<keyword evidence="3" id="KW-1003">Cell membrane</keyword>
<proteinExistence type="inferred from homology"/>
<dbReference type="AlphaFoldDB" id="A0A0K0LBF3"/>
<feature type="transmembrane region" description="Helical" evidence="8">
    <location>
        <begin position="373"/>
        <end position="398"/>
    </location>
</feature>
<feature type="domain" description="Type II secretion system protein GspF" evidence="9">
    <location>
        <begin position="71"/>
        <end position="194"/>
    </location>
</feature>
<dbReference type="InterPro" id="IPR042094">
    <property type="entry name" value="T2SS_GspF_sf"/>
</dbReference>